<evidence type="ECO:0000313" key="2">
    <source>
        <dbReference type="EMBL" id="ODV79564.1"/>
    </source>
</evidence>
<sequence length="150" mass="17575">NLQAKLDNSLNDILKTSGYIFEIINNNKKQSNLITGSNNQLITPTITSQLASNISKFDEILDDTLSKFNDARWCIEMMLENKQRQEELKLKEELEKQKKLKEEEERKRLEEEALKRQEEARRRKEEEDAHAKAKAEKEAAERAKAEEEAR</sequence>
<dbReference type="AlphaFoldDB" id="A0A1E4SJ86"/>
<dbReference type="RefSeq" id="XP_020064686.1">
    <property type="nucleotide sequence ID" value="XM_020208884.1"/>
</dbReference>
<dbReference type="InterPro" id="IPR021017">
    <property type="entry name" value="Mediator_Med2_fun"/>
</dbReference>
<dbReference type="Pfam" id="PF11214">
    <property type="entry name" value="Med2"/>
    <property type="match status" value="1"/>
</dbReference>
<evidence type="ECO:0000256" key="1">
    <source>
        <dbReference type="SAM" id="MobiDB-lite"/>
    </source>
</evidence>
<evidence type="ECO:0000313" key="3">
    <source>
        <dbReference type="Proteomes" id="UP000094285"/>
    </source>
</evidence>
<protein>
    <submittedName>
        <fullName evidence="2">Uncharacterized protein</fullName>
    </submittedName>
</protein>
<dbReference type="GeneID" id="30983020"/>
<feature type="non-terminal residue" evidence="2">
    <location>
        <position position="150"/>
    </location>
</feature>
<dbReference type="OrthoDB" id="4092858at2759"/>
<feature type="non-terminal residue" evidence="2">
    <location>
        <position position="1"/>
    </location>
</feature>
<dbReference type="STRING" id="984487.A0A1E4SJ86"/>
<feature type="region of interest" description="Disordered" evidence="1">
    <location>
        <begin position="95"/>
        <end position="150"/>
    </location>
</feature>
<accession>A0A1E4SJ86</accession>
<name>A0A1E4SJ86_9ASCO</name>
<proteinExistence type="predicted"/>
<dbReference type="EMBL" id="KV453911">
    <property type="protein sequence ID" value="ODV79564.1"/>
    <property type="molecule type" value="Genomic_DNA"/>
</dbReference>
<reference evidence="3" key="1">
    <citation type="submission" date="2016-05" db="EMBL/GenBank/DDBJ databases">
        <title>Comparative genomics of biotechnologically important yeasts.</title>
        <authorList>
            <consortium name="DOE Joint Genome Institute"/>
            <person name="Riley R."/>
            <person name="Haridas S."/>
            <person name="Wolfe K.H."/>
            <person name="Lopes M.R."/>
            <person name="Hittinger C.T."/>
            <person name="Goker M."/>
            <person name="Salamov A."/>
            <person name="Wisecaver J."/>
            <person name="Long T.M."/>
            <person name="Aerts A.L."/>
            <person name="Barry K."/>
            <person name="Choi C."/>
            <person name="Clum A."/>
            <person name="Coughlan A.Y."/>
            <person name="Deshpande S."/>
            <person name="Douglass A.P."/>
            <person name="Hanson S.J."/>
            <person name="Klenk H.-P."/>
            <person name="Labutti K."/>
            <person name="Lapidus A."/>
            <person name="Lindquist E."/>
            <person name="Lipzen A."/>
            <person name="Meier-Kolthoff J.P."/>
            <person name="Ohm R.A."/>
            <person name="Otillar R.P."/>
            <person name="Pangilinan J."/>
            <person name="Peng Y."/>
            <person name="Rokas A."/>
            <person name="Rosa C.A."/>
            <person name="Scheuner C."/>
            <person name="Sibirny A.A."/>
            <person name="Slot J.C."/>
            <person name="Stielow J.B."/>
            <person name="Sun H."/>
            <person name="Kurtzman C.P."/>
            <person name="Blackwell M."/>
            <person name="Grigoriev I.V."/>
            <person name="Jeffries T.W."/>
        </authorList>
    </citation>
    <scope>NUCLEOTIDE SEQUENCE [LARGE SCALE GENOMIC DNA]</scope>
    <source>
        <strain evidence="3">NRRL Y-17324</strain>
    </source>
</reference>
<keyword evidence="3" id="KW-1185">Reference proteome</keyword>
<gene>
    <name evidence="2" type="ORF">CANTADRAFT_41829</name>
</gene>
<dbReference type="Proteomes" id="UP000094285">
    <property type="component" value="Unassembled WGS sequence"/>
</dbReference>
<organism evidence="2 3">
    <name type="scientific">Suhomyces tanzawaensis NRRL Y-17324</name>
    <dbReference type="NCBI Taxonomy" id="984487"/>
    <lineage>
        <taxon>Eukaryota</taxon>
        <taxon>Fungi</taxon>
        <taxon>Dikarya</taxon>
        <taxon>Ascomycota</taxon>
        <taxon>Saccharomycotina</taxon>
        <taxon>Pichiomycetes</taxon>
        <taxon>Debaryomycetaceae</taxon>
        <taxon>Suhomyces</taxon>
    </lineage>
</organism>